<keyword evidence="3" id="KW-1185">Reference proteome</keyword>
<sequence>MQLRGFISLLGLALVTSVTSRPYPGTLASGTLHEPKDLIDHRGSLPLLPQEVFDMITTNTSCGDLWALAHASKNMYNMVMNCPQLRRFLKLGPLLDKDQVDLSVVKQFLPVQLESALIKSAWKWDYVDVQHALSFFNENQTAVNEQFAADASSLLKKERLVTIESEWDYINYTLMTESQLKAVFPLLRIIPHMPADIIAQVYKTLIDSTLNPAKVTEGFDICQDQQSSSIQGGFRKQRCNNFQPILVEELLVSISAVLAVTNQIATLKELGVKLNDLRDPIQRPLHGYIALLVLEYGGAEHQGWAFAQVIQRSVTKGIAELFGFQNAIRLLPDEDNTSNLERMTAYRRLSADAYVYAHRSPRHAPALAIRVRRLSVDRLLHGAGLSAPDSIWLPRTNVSQLLQPVDMIVSDWLIPQANPQFA</sequence>
<feature type="signal peptide" evidence="1">
    <location>
        <begin position="1"/>
        <end position="20"/>
    </location>
</feature>
<feature type="chain" id="PRO_5020237567" description="F-box domain-containing protein" evidence="1">
    <location>
        <begin position="21"/>
        <end position="422"/>
    </location>
</feature>
<evidence type="ECO:0008006" key="4">
    <source>
        <dbReference type="Google" id="ProtNLM"/>
    </source>
</evidence>
<name>A0A4P9ZYQ0_9FUNG</name>
<keyword evidence="1" id="KW-0732">Signal</keyword>
<organism evidence="2 3">
    <name type="scientific">Dimargaris cristalligena</name>
    <dbReference type="NCBI Taxonomy" id="215637"/>
    <lineage>
        <taxon>Eukaryota</taxon>
        <taxon>Fungi</taxon>
        <taxon>Fungi incertae sedis</taxon>
        <taxon>Zoopagomycota</taxon>
        <taxon>Kickxellomycotina</taxon>
        <taxon>Dimargaritomycetes</taxon>
        <taxon>Dimargaritales</taxon>
        <taxon>Dimargaritaceae</taxon>
        <taxon>Dimargaris</taxon>
    </lineage>
</organism>
<dbReference type="AlphaFoldDB" id="A0A4P9ZYQ0"/>
<reference evidence="3" key="1">
    <citation type="journal article" date="2018" name="Nat. Microbiol.">
        <title>Leveraging single-cell genomics to expand the fungal tree of life.</title>
        <authorList>
            <person name="Ahrendt S.R."/>
            <person name="Quandt C.A."/>
            <person name="Ciobanu D."/>
            <person name="Clum A."/>
            <person name="Salamov A."/>
            <person name="Andreopoulos B."/>
            <person name="Cheng J.F."/>
            <person name="Woyke T."/>
            <person name="Pelin A."/>
            <person name="Henrissat B."/>
            <person name="Reynolds N.K."/>
            <person name="Benny G.L."/>
            <person name="Smith M.E."/>
            <person name="James T.Y."/>
            <person name="Grigoriev I.V."/>
        </authorList>
    </citation>
    <scope>NUCLEOTIDE SEQUENCE [LARGE SCALE GENOMIC DNA]</scope>
    <source>
        <strain evidence="3">RSA 468</strain>
    </source>
</reference>
<evidence type="ECO:0000313" key="2">
    <source>
        <dbReference type="EMBL" id="RKP38498.1"/>
    </source>
</evidence>
<gene>
    <name evidence="2" type="ORF">BJ085DRAFT_29268</name>
</gene>
<accession>A0A4P9ZYQ0</accession>
<dbReference type="Proteomes" id="UP000268162">
    <property type="component" value="Unassembled WGS sequence"/>
</dbReference>
<proteinExistence type="predicted"/>
<dbReference type="EMBL" id="ML002361">
    <property type="protein sequence ID" value="RKP38498.1"/>
    <property type="molecule type" value="Genomic_DNA"/>
</dbReference>
<evidence type="ECO:0000313" key="3">
    <source>
        <dbReference type="Proteomes" id="UP000268162"/>
    </source>
</evidence>
<evidence type="ECO:0000256" key="1">
    <source>
        <dbReference type="SAM" id="SignalP"/>
    </source>
</evidence>
<protein>
    <recommendedName>
        <fullName evidence="4">F-box domain-containing protein</fullName>
    </recommendedName>
</protein>